<protein>
    <submittedName>
        <fullName evidence="1">Uncharacterized protein</fullName>
    </submittedName>
</protein>
<name>A0A5N5HYC0_9ROSA</name>
<proteinExistence type="predicted"/>
<comment type="caution">
    <text evidence="1">The sequence shown here is derived from an EMBL/GenBank/DDBJ whole genome shotgun (WGS) entry which is preliminary data.</text>
</comment>
<gene>
    <name evidence="1" type="ORF">D8674_008700</name>
</gene>
<reference evidence="2" key="2">
    <citation type="submission" date="2019-10" db="EMBL/GenBank/DDBJ databases">
        <title>A de novo genome assembly of a pear dwarfing rootstock.</title>
        <authorList>
            <person name="Wang F."/>
            <person name="Wang J."/>
            <person name="Li S."/>
            <person name="Zhang Y."/>
            <person name="Fang M."/>
            <person name="Ma L."/>
            <person name="Zhao Y."/>
            <person name="Jiang S."/>
        </authorList>
    </citation>
    <scope>NUCLEOTIDE SEQUENCE [LARGE SCALE GENOMIC DNA]</scope>
</reference>
<reference evidence="1 2" key="1">
    <citation type="submission" date="2019-09" db="EMBL/GenBank/DDBJ databases">
        <authorList>
            <person name="Ou C."/>
        </authorList>
    </citation>
    <scope>NUCLEOTIDE SEQUENCE [LARGE SCALE GENOMIC DNA]</scope>
    <source>
        <strain evidence="1">S2</strain>
        <tissue evidence="1">Leaf</tissue>
    </source>
</reference>
<evidence type="ECO:0000313" key="1">
    <source>
        <dbReference type="EMBL" id="KAB2631181.1"/>
    </source>
</evidence>
<keyword evidence="2" id="KW-1185">Reference proteome</keyword>
<dbReference type="Proteomes" id="UP000327157">
    <property type="component" value="Chromosome 12"/>
</dbReference>
<dbReference type="AlphaFoldDB" id="A0A5N5HYC0"/>
<reference evidence="1 2" key="3">
    <citation type="submission" date="2019-11" db="EMBL/GenBank/DDBJ databases">
        <title>A de novo genome assembly of a pear dwarfing rootstock.</title>
        <authorList>
            <person name="Wang F."/>
            <person name="Wang J."/>
            <person name="Li S."/>
            <person name="Zhang Y."/>
            <person name="Fang M."/>
            <person name="Ma L."/>
            <person name="Zhao Y."/>
            <person name="Jiang S."/>
        </authorList>
    </citation>
    <scope>NUCLEOTIDE SEQUENCE [LARGE SCALE GENOMIC DNA]</scope>
    <source>
        <strain evidence="1">S2</strain>
        <tissue evidence="1">Leaf</tissue>
    </source>
</reference>
<dbReference type="EMBL" id="SMOL01000143">
    <property type="protein sequence ID" value="KAB2631181.1"/>
    <property type="molecule type" value="Genomic_DNA"/>
</dbReference>
<accession>A0A5N5HYC0</accession>
<sequence length="351" mass="40399">MLFFDSLHCETSYRLCSPSKVTFRATQHSLEVMSRIAHKLVALNFECTPQFAIWWEAKWSKKYDRDIMEAHDRLFVTHQSLPNKDKFENWNETINQKNQLLLIANSFLDFAPQGNIEEVDVGQKEDIDDALVLQEATAEEARDAKDISKLFSESEAKARPKLETKAPRRAKASVVKSLESELRRGYQSKGNLVVRAFFSSIPICAYFLSSRLSPQREALLHLKSGKHQLLLLSLLIWLLTRVWATAIATVASGGVGVMSPHLVSIPVTVSLPELMKEFRKIKTKMRSSKRLSAPQHLQDLWRVFKEWMQKDFTASFSLKALQMLRKSSLNCTRLNKCQRFNMSAFFLSWRI</sequence>
<evidence type="ECO:0000313" key="2">
    <source>
        <dbReference type="Proteomes" id="UP000327157"/>
    </source>
</evidence>
<organism evidence="1 2">
    <name type="scientific">Pyrus ussuriensis x Pyrus communis</name>
    <dbReference type="NCBI Taxonomy" id="2448454"/>
    <lineage>
        <taxon>Eukaryota</taxon>
        <taxon>Viridiplantae</taxon>
        <taxon>Streptophyta</taxon>
        <taxon>Embryophyta</taxon>
        <taxon>Tracheophyta</taxon>
        <taxon>Spermatophyta</taxon>
        <taxon>Magnoliopsida</taxon>
        <taxon>eudicotyledons</taxon>
        <taxon>Gunneridae</taxon>
        <taxon>Pentapetalae</taxon>
        <taxon>rosids</taxon>
        <taxon>fabids</taxon>
        <taxon>Rosales</taxon>
        <taxon>Rosaceae</taxon>
        <taxon>Amygdaloideae</taxon>
        <taxon>Maleae</taxon>
        <taxon>Pyrus</taxon>
    </lineage>
</organism>